<comment type="caution">
    <text evidence="14">The sequence shown here is derived from an EMBL/GenBank/DDBJ whole genome shotgun (WGS) entry which is preliminary data.</text>
</comment>
<evidence type="ECO:0000256" key="5">
    <source>
        <dbReference type="ARBA" id="ARBA00022777"/>
    </source>
</evidence>
<dbReference type="NCBIfam" id="TIGR00549">
    <property type="entry name" value="mevalon_kin"/>
    <property type="match status" value="1"/>
</dbReference>
<dbReference type="PANTHER" id="PTHR43290">
    <property type="entry name" value="MEVALONATE KINASE"/>
    <property type="match status" value="1"/>
</dbReference>
<protein>
    <recommendedName>
        <fullName evidence="11">Mevalonate kinase</fullName>
        <shortName evidence="11">MK</shortName>
        <shortName evidence="11">MVK</shortName>
        <ecNumber evidence="11">2.7.1.36</ecNumber>
    </recommendedName>
</protein>
<dbReference type="SUPFAM" id="SSF55060">
    <property type="entry name" value="GHMP Kinase, C-terminal domain"/>
    <property type="match status" value="1"/>
</dbReference>
<comment type="function">
    <text evidence="11">Catalyzes the phosphorylation of (R)-mevalonate (MVA) to (R)-mevalonate 5-phosphate (MVAP). Functions in the mevalonate (MVA) pathway leading to isopentenyl diphosphate (IPP), a key precursor for the biosynthesis of isoprenoid compounds such as archaeal membrane lipids.</text>
</comment>
<dbReference type="GO" id="GO:0005524">
    <property type="term" value="F:ATP binding"/>
    <property type="evidence" value="ECO:0007669"/>
    <property type="project" value="UniProtKB-UniRule"/>
</dbReference>
<dbReference type="PANTHER" id="PTHR43290:SF2">
    <property type="entry name" value="MEVALONATE KINASE"/>
    <property type="match status" value="1"/>
</dbReference>
<dbReference type="InterPro" id="IPR022937">
    <property type="entry name" value="Mevalonate_kinase_arc"/>
</dbReference>
<feature type="domain" description="GHMP kinase C-terminal" evidence="13">
    <location>
        <begin position="206"/>
        <end position="275"/>
    </location>
</feature>
<sequence length="297" mass="31306">MITCSAPAKIYLFGEHAVVYGEPAIACAAELRTYVTVEPASSTTVVSGGVPTRIETTPYITEALKKIRRIHPIPDVSIQITSDIPTGAGVGSSAALTVALLQALSIEFGVDIDVLQIASMAYDVELSVQGAASQTDTFISTMGGMALMPDRMFLPHLECSIVIGDTNMRGKTSTMVSKVAELKNAYPEVAEHIIKSIGILAQTGVPLLESKDYLGVGRLMNINHGLLESLGVGTFPLSQLVYRARDAGAFGAKITGAGGGGCMVALTDKPEDVIRSIECCYGKAMVVKPAREGVREE</sequence>
<keyword evidence="2 11" id="KW-0444">Lipid biosynthesis</keyword>
<evidence type="ECO:0000313" key="14">
    <source>
        <dbReference type="EMBL" id="NMG83244.1"/>
    </source>
</evidence>
<dbReference type="InterPro" id="IPR006204">
    <property type="entry name" value="GHMP_kinase_N_dom"/>
</dbReference>
<dbReference type="Pfam" id="PF08544">
    <property type="entry name" value="GHMP_kinases_C"/>
    <property type="match status" value="1"/>
</dbReference>
<dbReference type="Pfam" id="PF00288">
    <property type="entry name" value="GHMP_kinases_N"/>
    <property type="match status" value="1"/>
</dbReference>
<organism evidence="14 15">
    <name type="scientific">Candidatus Ethanoperedens thermophilum</name>
    <dbReference type="NCBI Taxonomy" id="2766897"/>
    <lineage>
        <taxon>Archaea</taxon>
        <taxon>Methanobacteriati</taxon>
        <taxon>Methanobacteriota</taxon>
        <taxon>Stenosarchaea group</taxon>
        <taxon>Methanomicrobia</taxon>
        <taxon>Methanosarcinales</taxon>
        <taxon>Methanosarcinales incertae sedis</taxon>
        <taxon>GOM Arc I cluster</taxon>
        <taxon>Candidatus Ethanoperedens</taxon>
    </lineage>
</organism>
<dbReference type="InterPro" id="IPR006205">
    <property type="entry name" value="Mev_gal_kin"/>
</dbReference>
<evidence type="ECO:0000313" key="15">
    <source>
        <dbReference type="Proteomes" id="UP000606580"/>
    </source>
</evidence>
<keyword evidence="6 11" id="KW-0067">ATP-binding</keyword>
<dbReference type="GO" id="GO:0019287">
    <property type="term" value="P:isopentenyl diphosphate biosynthetic process, mevalonate pathway"/>
    <property type="evidence" value="ECO:0007669"/>
    <property type="project" value="UniProtKB-UniRule"/>
</dbReference>
<name>A0A848DA80_9EURY</name>
<dbReference type="Gene3D" id="3.30.70.890">
    <property type="entry name" value="GHMP kinase, C-terminal domain"/>
    <property type="match status" value="1"/>
</dbReference>
<comment type="cofactor">
    <cofactor evidence="11">
        <name>Mg(2+)</name>
        <dbReference type="ChEBI" id="CHEBI:18420"/>
    </cofactor>
</comment>
<evidence type="ECO:0000256" key="4">
    <source>
        <dbReference type="ARBA" id="ARBA00022741"/>
    </source>
</evidence>
<dbReference type="InterPro" id="IPR013750">
    <property type="entry name" value="GHMP_kinase_C_dom"/>
</dbReference>
<comment type="similarity">
    <text evidence="11">Belongs to the GHMP kinase family. Mevalonate kinase subfamily.</text>
</comment>
<comment type="catalytic activity">
    <reaction evidence="11">
        <text>(R)-mevalonate + ATP = (R)-5-phosphomevalonate + ADP + H(+)</text>
        <dbReference type="Rhea" id="RHEA:17065"/>
        <dbReference type="ChEBI" id="CHEBI:15378"/>
        <dbReference type="ChEBI" id="CHEBI:30616"/>
        <dbReference type="ChEBI" id="CHEBI:36464"/>
        <dbReference type="ChEBI" id="CHEBI:58146"/>
        <dbReference type="ChEBI" id="CHEBI:456216"/>
        <dbReference type="EC" id="2.7.1.36"/>
    </reaction>
</comment>
<feature type="active site" description="Proton acceptor" evidence="11">
    <location>
        <position position="136"/>
    </location>
</feature>
<comment type="caution">
    <text evidence="11">Lacks conserved residue(s) required for the propagation of feature annotation.</text>
</comment>
<dbReference type="UniPathway" id="UPA00057">
    <property type="reaction ID" value="UER00098"/>
</dbReference>
<dbReference type="AlphaFoldDB" id="A0A848DA80"/>
<dbReference type="EMBL" id="WNEG01000067">
    <property type="protein sequence ID" value="NMG83244.1"/>
    <property type="molecule type" value="Genomic_DNA"/>
</dbReference>
<dbReference type="GO" id="GO:0000287">
    <property type="term" value="F:magnesium ion binding"/>
    <property type="evidence" value="ECO:0007669"/>
    <property type="project" value="UniProtKB-UniRule"/>
</dbReference>
<dbReference type="SUPFAM" id="SSF54211">
    <property type="entry name" value="Ribosomal protein S5 domain 2-like"/>
    <property type="match status" value="1"/>
</dbReference>
<evidence type="ECO:0000256" key="11">
    <source>
        <dbReference type="HAMAP-Rule" id="MF_00217"/>
    </source>
</evidence>
<dbReference type="EC" id="2.7.1.36" evidence="11"/>
<accession>A0A848DA80</accession>
<gene>
    <name evidence="11 14" type="primary">mvk</name>
    <name evidence="14" type="ORF">GIS02_03435</name>
</gene>
<comment type="subcellular location">
    <subcellularLocation>
        <location evidence="11">Cytoplasm</location>
    </subcellularLocation>
</comment>
<keyword evidence="8 11" id="KW-0443">Lipid metabolism</keyword>
<evidence type="ECO:0000256" key="3">
    <source>
        <dbReference type="ARBA" id="ARBA00022679"/>
    </source>
</evidence>
<keyword evidence="7 11" id="KW-0460">Magnesium</keyword>
<comment type="subunit">
    <text evidence="11">Homodimer.</text>
</comment>
<dbReference type="Proteomes" id="UP000606580">
    <property type="component" value="Unassembled WGS sequence"/>
</dbReference>
<evidence type="ECO:0000256" key="10">
    <source>
        <dbReference type="ARBA" id="ARBA00029438"/>
    </source>
</evidence>
<proteinExistence type="inferred from homology"/>
<dbReference type="PRINTS" id="PR00959">
    <property type="entry name" value="MEVGALKINASE"/>
</dbReference>
<keyword evidence="1 11" id="KW-0963">Cytoplasm</keyword>
<dbReference type="HAMAP" id="MF_00217">
    <property type="entry name" value="Mevalonate_kinase"/>
    <property type="match status" value="1"/>
</dbReference>
<reference evidence="14" key="1">
    <citation type="journal article" date="2020" name="MBio">
        <title>'Candidatus Ethanoperedens,' a Thermophilic Genus of Archaea Mediating the Anaerobic Oxidation of Ethane.</title>
        <authorList>
            <person name="Hahn C.J."/>
            <person name="Laso-Perez R."/>
            <person name="Vulcano F."/>
            <person name="Vaziourakis K.M."/>
            <person name="Stokke R."/>
            <person name="Steen I.H."/>
            <person name="Teske A."/>
            <person name="Boetius A."/>
            <person name="Liebeke M."/>
            <person name="Amann R."/>
            <person name="Knittel K."/>
            <person name="Wegener G."/>
        </authorList>
    </citation>
    <scope>NUCLEOTIDE SEQUENCE</scope>
    <source>
        <strain evidence="14">GoM-Arc1-LC-WB58</strain>
    </source>
</reference>
<evidence type="ECO:0000256" key="2">
    <source>
        <dbReference type="ARBA" id="ARBA00022516"/>
    </source>
</evidence>
<evidence type="ECO:0000256" key="8">
    <source>
        <dbReference type="ARBA" id="ARBA00023098"/>
    </source>
</evidence>
<dbReference type="InterPro" id="IPR020568">
    <property type="entry name" value="Ribosomal_Su5_D2-typ_SF"/>
</dbReference>
<dbReference type="InterPro" id="IPR036554">
    <property type="entry name" value="GHMP_kinase_C_sf"/>
</dbReference>
<dbReference type="GO" id="GO:0004496">
    <property type="term" value="F:mevalonate kinase activity"/>
    <property type="evidence" value="ECO:0007669"/>
    <property type="project" value="UniProtKB-UniRule"/>
</dbReference>
<evidence type="ECO:0000256" key="6">
    <source>
        <dbReference type="ARBA" id="ARBA00022840"/>
    </source>
</evidence>
<evidence type="ECO:0000259" key="12">
    <source>
        <dbReference type="Pfam" id="PF00288"/>
    </source>
</evidence>
<dbReference type="Gene3D" id="3.30.230.10">
    <property type="match status" value="1"/>
</dbReference>
<evidence type="ECO:0000259" key="13">
    <source>
        <dbReference type="Pfam" id="PF08544"/>
    </source>
</evidence>
<evidence type="ECO:0000256" key="9">
    <source>
        <dbReference type="ARBA" id="ARBA00023229"/>
    </source>
</evidence>
<dbReference type="GO" id="GO:0005829">
    <property type="term" value="C:cytosol"/>
    <property type="evidence" value="ECO:0007669"/>
    <property type="project" value="TreeGrafter"/>
</dbReference>
<comment type="pathway">
    <text evidence="10 11">Isoprenoid biosynthesis; isopentenyl diphosphate biosynthesis via mevalonate pathway; isopentenyl diphosphate from (R)-mevalonate: step 1/3.</text>
</comment>
<feature type="domain" description="GHMP kinase N-terminal" evidence="12">
    <location>
        <begin position="59"/>
        <end position="144"/>
    </location>
</feature>
<keyword evidence="4 11" id="KW-0547">Nucleotide-binding</keyword>
<keyword evidence="9 11" id="KW-0414">Isoprene biosynthesis</keyword>
<keyword evidence="5 11" id="KW-0418">Kinase</keyword>
<evidence type="ECO:0000256" key="7">
    <source>
        <dbReference type="ARBA" id="ARBA00022842"/>
    </source>
</evidence>
<keyword evidence="3 11" id="KW-0808">Transferase</keyword>
<dbReference type="InterPro" id="IPR014721">
    <property type="entry name" value="Ribsml_uS5_D2-typ_fold_subgr"/>
</dbReference>
<evidence type="ECO:0000256" key="1">
    <source>
        <dbReference type="ARBA" id="ARBA00022490"/>
    </source>
</evidence>